<feature type="domain" description="NlpC/P60" evidence="5">
    <location>
        <begin position="446"/>
        <end position="584"/>
    </location>
</feature>
<keyword evidence="2" id="KW-0645">Protease</keyword>
<dbReference type="AlphaFoldDB" id="A0A198GNJ7"/>
<name>A0A198GNJ7_9GAMM</name>
<dbReference type="GO" id="GO:0008234">
    <property type="term" value="F:cysteine-type peptidase activity"/>
    <property type="evidence" value="ECO:0007669"/>
    <property type="project" value="UniProtKB-KW"/>
</dbReference>
<evidence type="ECO:0000256" key="3">
    <source>
        <dbReference type="ARBA" id="ARBA00022801"/>
    </source>
</evidence>
<evidence type="ECO:0000256" key="4">
    <source>
        <dbReference type="ARBA" id="ARBA00022807"/>
    </source>
</evidence>
<gene>
    <name evidence="6" type="ORF">M983_0212</name>
</gene>
<reference evidence="6 7" key="1">
    <citation type="submission" date="2016-04" db="EMBL/GenBank/DDBJ databases">
        <title>ATOL: Assembling a taxonomically balanced genome-scale reconstruction of the evolutionary history of the Enterobacteriaceae.</title>
        <authorList>
            <person name="Plunkett G.III."/>
            <person name="Neeno-Eckwall E.C."/>
            <person name="Glasner J.D."/>
            <person name="Perna N.T."/>
        </authorList>
    </citation>
    <scope>NUCLEOTIDE SEQUENCE [LARGE SCALE GENOMIC DNA]</scope>
    <source>
        <strain evidence="6 7">ATCC 19692</strain>
    </source>
</reference>
<dbReference type="Proteomes" id="UP000094023">
    <property type="component" value="Unassembled WGS sequence"/>
</dbReference>
<evidence type="ECO:0000313" key="7">
    <source>
        <dbReference type="Proteomes" id="UP000094023"/>
    </source>
</evidence>
<dbReference type="STRING" id="1354337.M983_0212"/>
<comment type="caution">
    <text evidence="6">The sequence shown here is derived from an EMBL/GenBank/DDBJ whole genome shotgun (WGS) entry which is preliminary data.</text>
</comment>
<dbReference type="RefSeq" id="WP_066745705.1">
    <property type="nucleotide sequence ID" value="NZ_LXEN01000008.1"/>
</dbReference>
<dbReference type="Gene3D" id="3.90.1720.10">
    <property type="entry name" value="endopeptidase domain like (from Nostoc punctiforme)"/>
    <property type="match status" value="1"/>
</dbReference>
<organism evidence="6 7">
    <name type="scientific">Proteus myxofaciens ATCC 19692</name>
    <dbReference type="NCBI Taxonomy" id="1354337"/>
    <lineage>
        <taxon>Bacteria</taxon>
        <taxon>Pseudomonadati</taxon>
        <taxon>Pseudomonadota</taxon>
        <taxon>Gammaproteobacteria</taxon>
        <taxon>Enterobacterales</taxon>
        <taxon>Morganellaceae</taxon>
        <taxon>Proteus</taxon>
    </lineage>
</organism>
<dbReference type="OrthoDB" id="1494599at2"/>
<comment type="similarity">
    <text evidence="1">Belongs to the peptidase C40 family.</text>
</comment>
<dbReference type="SUPFAM" id="SSF54001">
    <property type="entry name" value="Cysteine proteinases"/>
    <property type="match status" value="1"/>
</dbReference>
<dbReference type="EMBL" id="LXEN01000008">
    <property type="protein sequence ID" value="OAT38668.1"/>
    <property type="molecule type" value="Genomic_DNA"/>
</dbReference>
<dbReference type="InterPro" id="IPR000064">
    <property type="entry name" value="NLP_P60_dom"/>
</dbReference>
<dbReference type="InterPro" id="IPR038765">
    <property type="entry name" value="Papain-like_cys_pep_sf"/>
</dbReference>
<dbReference type="PROSITE" id="PS51935">
    <property type="entry name" value="NLPC_P60"/>
    <property type="match status" value="1"/>
</dbReference>
<protein>
    <submittedName>
        <fullName evidence="6">Phage tail assembly protein K</fullName>
    </submittedName>
</protein>
<accession>A0A198GNJ7</accession>
<evidence type="ECO:0000259" key="5">
    <source>
        <dbReference type="PROSITE" id="PS51935"/>
    </source>
</evidence>
<keyword evidence="3" id="KW-0378">Hydrolase</keyword>
<evidence type="ECO:0000256" key="1">
    <source>
        <dbReference type="ARBA" id="ARBA00007074"/>
    </source>
</evidence>
<evidence type="ECO:0000256" key="2">
    <source>
        <dbReference type="ARBA" id="ARBA00022670"/>
    </source>
</evidence>
<keyword evidence="7" id="KW-1185">Reference proteome</keyword>
<dbReference type="Pfam" id="PF00877">
    <property type="entry name" value="NLPC_P60"/>
    <property type="match status" value="1"/>
</dbReference>
<dbReference type="GO" id="GO:0006508">
    <property type="term" value="P:proteolysis"/>
    <property type="evidence" value="ECO:0007669"/>
    <property type="project" value="UniProtKB-KW"/>
</dbReference>
<evidence type="ECO:0000313" key="6">
    <source>
        <dbReference type="EMBL" id="OAT38668.1"/>
    </source>
</evidence>
<proteinExistence type="inferred from homology"/>
<keyword evidence="4" id="KW-0788">Thiol protease</keyword>
<sequence>MYYDKFDYLAGLNIQYQGTAKGSAIIYGNGLNMIEVIVKVKIMDSGINSTPIEMTNNEMRNSIFLCDYQTGERIPFDFEYGIKSDWRVSFNKNNYLGALEYSSSRTDADPDLFPEDGYNYCSLYVYCTKGNLYKKIAAGIAIPNVGEFKTTSSGTNTVNGSTGGPFKAPSDIEIRAIEPYKYTLDDFSMNTDSSSLSSVSNRGARLYSLTGTNHYLDIKKPLHKISSVKASERSGSRFGNDYNWYWIWQAFDCAADYGKKNLSKTLTVTFSKYEFPCQHTINKQPGVCFVLIDGHCSVMTSWQYYGQTYVDIIDNFGNKTSPIIRFNNRKEIKHTGFRDNSRVFSEHTARHVSNHGIPENIIQHITDSIPNMICGVLSLDDDKSEFKPCVNTSPTPEQGAMMDADLLGSLRHSHEITHVICSVPDALSRDVSDYQAMSDRDSLPYLLVLWPSLQSLTIFPQTELDYENRPYIYGKYDCYSLIRDYFLREEGIVLNDYPREVYSLDPEKNIFEIQAPEEGFVKIEDTSLQSGDMLIFNLPSTRLQHAAIYMGNGQMLHHLPPGLSCREAYSEKWKKRTSSVWRHNSLIIK</sequence>